<keyword evidence="1" id="KW-0732">Signal</keyword>
<sequence length="134" mass="14067">MKIASALTLSIAVVGAALLMPASPANSQSQVDNAIPADMATRFTGKAGTVCGKVGKARYAENTEGTPTFLYMGGSFPRHTFTARIPGDARAKFKPAPEELEGKDVCVIGTIERDSSRAEIVVNSPSNLKLATIR</sequence>
<evidence type="ECO:0000256" key="1">
    <source>
        <dbReference type="SAM" id="SignalP"/>
    </source>
</evidence>
<reference evidence="2 3" key="1">
    <citation type="submission" date="2020-08" db="EMBL/GenBank/DDBJ databases">
        <title>Streptomycin Non-resistant strain, P. mexicana.</title>
        <authorList>
            <person name="Ganesh-Kumar S."/>
            <person name="Zhe T."/>
            <person name="Yu Z."/>
            <person name="Min Y."/>
        </authorList>
    </citation>
    <scope>NUCLEOTIDE SEQUENCE [LARGE SCALE GENOMIC DNA]</scope>
    <source>
        <strain evidence="2 3">GTZY2</strain>
    </source>
</reference>
<dbReference type="EMBL" id="CP060731">
    <property type="protein sequence ID" value="QNN77130.1"/>
    <property type="molecule type" value="Genomic_DNA"/>
</dbReference>
<protein>
    <recommendedName>
        <fullName evidence="4">DNA-binding protein</fullName>
    </recommendedName>
</protein>
<accession>A0A7G9TAK5</accession>
<feature type="chain" id="PRO_5028987021" description="DNA-binding protein" evidence="1">
    <location>
        <begin position="28"/>
        <end position="134"/>
    </location>
</feature>
<organism evidence="2 3">
    <name type="scientific">Pseudoxanthomonas mexicana</name>
    <dbReference type="NCBI Taxonomy" id="128785"/>
    <lineage>
        <taxon>Bacteria</taxon>
        <taxon>Pseudomonadati</taxon>
        <taxon>Pseudomonadota</taxon>
        <taxon>Gammaproteobacteria</taxon>
        <taxon>Lysobacterales</taxon>
        <taxon>Lysobacteraceae</taxon>
        <taxon>Pseudoxanthomonas</taxon>
    </lineage>
</organism>
<proteinExistence type="predicted"/>
<evidence type="ECO:0000313" key="2">
    <source>
        <dbReference type="EMBL" id="QNN77130.1"/>
    </source>
</evidence>
<evidence type="ECO:0008006" key="4">
    <source>
        <dbReference type="Google" id="ProtNLM"/>
    </source>
</evidence>
<name>A0A7G9TAK5_PSEMX</name>
<feature type="signal peptide" evidence="1">
    <location>
        <begin position="1"/>
        <end position="27"/>
    </location>
</feature>
<dbReference type="Proteomes" id="UP000515838">
    <property type="component" value="Chromosome"/>
</dbReference>
<gene>
    <name evidence="2" type="ORF">IAE60_14515</name>
</gene>
<dbReference type="GeneID" id="81472196"/>
<evidence type="ECO:0000313" key="3">
    <source>
        <dbReference type="Proteomes" id="UP000515838"/>
    </source>
</evidence>
<dbReference type="AlphaFoldDB" id="A0A7G9TAK5"/>
<dbReference type="RefSeq" id="WP_187572793.1">
    <property type="nucleotide sequence ID" value="NZ_CP060731.1"/>
</dbReference>